<comment type="caution">
    <text evidence="1">The sequence shown here is derived from an EMBL/GenBank/DDBJ whole genome shotgun (WGS) entry which is preliminary data.</text>
</comment>
<accession>A0A0G0KE01</accession>
<sequence>MVRGAKIVARIGPVNVYSGGYLVEKDKIEELVFSDRLKEFLNVNSNKVTEVRRFCRKYAFFPRDVSQGWQSAFKKEQETVKELVIRFNEDKLSSSDLATINAKRAGDVRKSLQLVSDTKLDQIRDKIRKLNGNDDFYNEVGRNKAGHLIETTVLISPTASLYEDVINYFKSKAQLRQCLMCKDFFVQNKYTPWQKFCSLNCKERYNKR</sequence>
<evidence type="ECO:0000313" key="1">
    <source>
        <dbReference type="EMBL" id="KKQ73705.1"/>
    </source>
</evidence>
<organism evidence="1 2">
    <name type="scientific">Candidatus Woesebacteria bacterium GW2011_GWB1_38_5b</name>
    <dbReference type="NCBI Taxonomy" id="1618569"/>
    <lineage>
        <taxon>Bacteria</taxon>
        <taxon>Candidatus Woeseibacteriota</taxon>
    </lineage>
</organism>
<reference evidence="1 2" key="1">
    <citation type="journal article" date="2015" name="Nature">
        <title>rRNA introns, odd ribosomes, and small enigmatic genomes across a large radiation of phyla.</title>
        <authorList>
            <person name="Brown C.T."/>
            <person name="Hug L.A."/>
            <person name="Thomas B.C."/>
            <person name="Sharon I."/>
            <person name="Castelle C.J."/>
            <person name="Singh A."/>
            <person name="Wilkins M.J."/>
            <person name="Williams K.H."/>
            <person name="Banfield J.F."/>
        </authorList>
    </citation>
    <scope>NUCLEOTIDE SEQUENCE [LARGE SCALE GENOMIC DNA]</scope>
</reference>
<name>A0A0G0KE01_9BACT</name>
<gene>
    <name evidence="1" type="ORF">US96_C0055G0004</name>
</gene>
<dbReference type="EMBL" id="LBUZ01000055">
    <property type="protein sequence ID" value="KKQ73705.1"/>
    <property type="molecule type" value="Genomic_DNA"/>
</dbReference>
<protein>
    <submittedName>
        <fullName evidence="1">Uncharacterized protein</fullName>
    </submittedName>
</protein>
<evidence type="ECO:0000313" key="2">
    <source>
        <dbReference type="Proteomes" id="UP000034181"/>
    </source>
</evidence>
<dbReference type="Proteomes" id="UP000034181">
    <property type="component" value="Unassembled WGS sequence"/>
</dbReference>
<proteinExistence type="predicted"/>
<dbReference type="AlphaFoldDB" id="A0A0G0KE01"/>